<gene>
    <name evidence="2" type="ORF">SKAU_G00377130</name>
</gene>
<proteinExistence type="predicted"/>
<protein>
    <submittedName>
        <fullName evidence="2">Uncharacterized protein</fullName>
    </submittedName>
</protein>
<feature type="region of interest" description="Disordered" evidence="1">
    <location>
        <begin position="73"/>
        <end position="97"/>
    </location>
</feature>
<evidence type="ECO:0000313" key="2">
    <source>
        <dbReference type="EMBL" id="KAJ8336493.1"/>
    </source>
</evidence>
<evidence type="ECO:0000313" key="3">
    <source>
        <dbReference type="Proteomes" id="UP001152622"/>
    </source>
</evidence>
<feature type="compositionally biased region" description="Polar residues" evidence="1">
    <location>
        <begin position="20"/>
        <end position="30"/>
    </location>
</feature>
<reference evidence="2" key="1">
    <citation type="journal article" date="2023" name="Science">
        <title>Genome structures resolve the early diversification of teleost fishes.</title>
        <authorList>
            <person name="Parey E."/>
            <person name="Louis A."/>
            <person name="Montfort J."/>
            <person name="Bouchez O."/>
            <person name="Roques C."/>
            <person name="Iampietro C."/>
            <person name="Lluch J."/>
            <person name="Castinel A."/>
            <person name="Donnadieu C."/>
            <person name="Desvignes T."/>
            <person name="Floi Bucao C."/>
            <person name="Jouanno E."/>
            <person name="Wen M."/>
            <person name="Mejri S."/>
            <person name="Dirks R."/>
            <person name="Jansen H."/>
            <person name="Henkel C."/>
            <person name="Chen W.J."/>
            <person name="Zahm M."/>
            <person name="Cabau C."/>
            <person name="Klopp C."/>
            <person name="Thompson A.W."/>
            <person name="Robinson-Rechavi M."/>
            <person name="Braasch I."/>
            <person name="Lecointre G."/>
            <person name="Bobe J."/>
            <person name="Postlethwait J.H."/>
            <person name="Berthelot C."/>
            <person name="Roest Crollius H."/>
            <person name="Guiguen Y."/>
        </authorList>
    </citation>
    <scope>NUCLEOTIDE SEQUENCE</scope>
    <source>
        <strain evidence="2">WJC10195</strain>
    </source>
</reference>
<feature type="region of interest" description="Disordered" evidence="1">
    <location>
        <begin position="1"/>
        <end position="34"/>
    </location>
</feature>
<evidence type="ECO:0000256" key="1">
    <source>
        <dbReference type="SAM" id="MobiDB-lite"/>
    </source>
</evidence>
<accession>A0A9Q1ICA0</accession>
<keyword evidence="3" id="KW-1185">Reference proteome</keyword>
<organism evidence="2 3">
    <name type="scientific">Synaphobranchus kaupii</name>
    <name type="common">Kaup's arrowtooth eel</name>
    <dbReference type="NCBI Taxonomy" id="118154"/>
    <lineage>
        <taxon>Eukaryota</taxon>
        <taxon>Metazoa</taxon>
        <taxon>Chordata</taxon>
        <taxon>Craniata</taxon>
        <taxon>Vertebrata</taxon>
        <taxon>Euteleostomi</taxon>
        <taxon>Actinopterygii</taxon>
        <taxon>Neopterygii</taxon>
        <taxon>Teleostei</taxon>
        <taxon>Anguilliformes</taxon>
        <taxon>Synaphobranchidae</taxon>
        <taxon>Synaphobranchus</taxon>
    </lineage>
</organism>
<name>A0A9Q1ICA0_SYNKA</name>
<dbReference type="AlphaFoldDB" id="A0A9Q1ICA0"/>
<dbReference type="Proteomes" id="UP001152622">
    <property type="component" value="Chromosome 19"/>
</dbReference>
<comment type="caution">
    <text evidence="2">The sequence shown here is derived from an EMBL/GenBank/DDBJ whole genome shotgun (WGS) entry which is preliminary data.</text>
</comment>
<dbReference type="EMBL" id="JAINUF010000019">
    <property type="protein sequence ID" value="KAJ8336493.1"/>
    <property type="molecule type" value="Genomic_DNA"/>
</dbReference>
<sequence length="133" mass="14540">MLTTAQTQRSDTEQEETQFRLLTQTGSDSPHTGRKCLLWTEGQVMGTEMEQDGDWRWDTMAWACIGAMGNCNPSPPQDLKGTRGRKTGQGGDELLFTPLPKFTGPTSDPHLEHALTSILFSVPATCSGVSLLL</sequence>